<evidence type="ECO:0000256" key="8">
    <source>
        <dbReference type="ARBA" id="ARBA00022884"/>
    </source>
</evidence>
<dbReference type="PANTHER" id="PTHR46173:SF1">
    <property type="entry name" value="CCA TRNA NUCLEOTIDYLTRANSFERASE 1, MITOCHONDRIAL"/>
    <property type="match status" value="1"/>
</dbReference>
<dbReference type="GO" id="GO:0016779">
    <property type="term" value="F:nucleotidyltransferase activity"/>
    <property type="evidence" value="ECO:0007669"/>
    <property type="project" value="UniProtKB-KW"/>
</dbReference>
<dbReference type="SUPFAM" id="SSF81301">
    <property type="entry name" value="Nucleotidyltransferase"/>
    <property type="match status" value="1"/>
</dbReference>
<dbReference type="STRING" id="1802061.A3A93_03455"/>
<keyword evidence="6" id="KW-0547">Nucleotide-binding</keyword>
<dbReference type="InterPro" id="IPR003607">
    <property type="entry name" value="HD/PDEase_dom"/>
</dbReference>
<proteinExistence type="inferred from homology"/>
<evidence type="ECO:0000256" key="7">
    <source>
        <dbReference type="ARBA" id="ARBA00022842"/>
    </source>
</evidence>
<dbReference type="InterPro" id="IPR032810">
    <property type="entry name" value="CCA-adding_enz_C"/>
</dbReference>
<dbReference type="Pfam" id="PF13735">
    <property type="entry name" value="tRNA_NucTran2_2"/>
    <property type="match status" value="1"/>
</dbReference>
<comment type="similarity">
    <text evidence="9">Belongs to the tRNA nucleotidyltransferase/poly(A) polymerase family.</text>
</comment>
<dbReference type="EMBL" id="MGAL01000043">
    <property type="protein sequence ID" value="OGK46398.1"/>
    <property type="molecule type" value="Genomic_DNA"/>
</dbReference>
<feature type="domain" description="Poly A polymerase head" evidence="10">
    <location>
        <begin position="22"/>
        <end position="144"/>
    </location>
</feature>
<name>A0A1F7ISR0_9BACT</name>
<keyword evidence="3" id="KW-0819">tRNA processing</keyword>
<dbReference type="CDD" id="cd00077">
    <property type="entry name" value="HDc"/>
    <property type="match status" value="1"/>
</dbReference>
<evidence type="ECO:0000313" key="13">
    <source>
        <dbReference type="EMBL" id="OGK46398.1"/>
    </source>
</evidence>
<comment type="cofactor">
    <cofactor evidence="1">
        <name>Mg(2+)</name>
        <dbReference type="ChEBI" id="CHEBI:18420"/>
    </cofactor>
</comment>
<evidence type="ECO:0000259" key="11">
    <source>
        <dbReference type="Pfam" id="PF12627"/>
    </source>
</evidence>
<evidence type="ECO:0000256" key="4">
    <source>
        <dbReference type="ARBA" id="ARBA00022695"/>
    </source>
</evidence>
<evidence type="ECO:0000259" key="10">
    <source>
        <dbReference type="Pfam" id="PF01743"/>
    </source>
</evidence>
<dbReference type="Gene3D" id="1.10.3090.10">
    <property type="entry name" value="cca-adding enzyme, domain 2"/>
    <property type="match status" value="1"/>
</dbReference>
<evidence type="ECO:0000256" key="3">
    <source>
        <dbReference type="ARBA" id="ARBA00022694"/>
    </source>
</evidence>
<evidence type="ECO:0008006" key="15">
    <source>
        <dbReference type="Google" id="ProtNLM"/>
    </source>
</evidence>
<evidence type="ECO:0000256" key="5">
    <source>
        <dbReference type="ARBA" id="ARBA00022723"/>
    </source>
</evidence>
<protein>
    <recommendedName>
        <fullName evidence="15">HD domain-containing protein</fullName>
    </recommendedName>
</protein>
<sequence length="444" mass="51251">MINLPDFVQDFMKQFEDAGYRIYVVGGTVRGLLMQKPVEDWDFTTNAKPEEIMKLFPDSFYNNTFGTVGIPHEGKDKSHVFEVTTFRKESGYSNVRHPDKVEWASKVEDDLGRRDFTMNAIAFDGKDLVDPYGGEKDIAANIIRAVGNPDTRFSEDALRLIRAIRQSAQLQFTIDEKTFGSIKKNALLIQHISWERIRDEFFKILTSDFPAEGMYLLRDTGILQYILPEVNDCFDTDQVSPERHHIYDVGTHLVESLRHCTSNDVITRFATLIHDIGKKETYRKDNKTGIITFYNHEVVGTRQANEIAGRFKLSNKERERMVTLVRHHQFTVNEKQTDKAIRRFIRDIGVENIDNMLALRTGDRLGSGAKETSWRTELFKKRIEEVQIIPFSVKDLKINGNDVMKELNLKPGPKIGEILNTIFSEVEDGKLKNEREVLIKRLKE</sequence>
<dbReference type="InterPro" id="IPR002646">
    <property type="entry name" value="PolA_pol_head_dom"/>
</dbReference>
<dbReference type="GO" id="GO:0000166">
    <property type="term" value="F:nucleotide binding"/>
    <property type="evidence" value="ECO:0007669"/>
    <property type="project" value="UniProtKB-KW"/>
</dbReference>
<dbReference type="Pfam" id="PF01743">
    <property type="entry name" value="PolyA_pol"/>
    <property type="match status" value="1"/>
</dbReference>
<feature type="domain" description="tRNA nucleotidyltransferase/poly(A) polymerase RNA and SrmB- binding" evidence="11">
    <location>
        <begin position="172"/>
        <end position="232"/>
    </location>
</feature>
<dbReference type="InterPro" id="IPR032828">
    <property type="entry name" value="PolyA_RNA-bd"/>
</dbReference>
<accession>A0A1F7ISR0</accession>
<keyword evidence="2 9" id="KW-0808">Transferase</keyword>
<feature type="domain" description="CCA-adding enzyme C-terminal" evidence="12">
    <location>
        <begin position="302"/>
        <end position="440"/>
    </location>
</feature>
<keyword evidence="8 9" id="KW-0694">RNA-binding</keyword>
<organism evidence="13 14">
    <name type="scientific">Candidatus Roizmanbacteria bacterium RIFCSPLOWO2_01_FULL_38_12</name>
    <dbReference type="NCBI Taxonomy" id="1802061"/>
    <lineage>
        <taxon>Bacteria</taxon>
        <taxon>Candidatus Roizmaniibacteriota</taxon>
    </lineage>
</organism>
<evidence type="ECO:0000256" key="6">
    <source>
        <dbReference type="ARBA" id="ARBA00022741"/>
    </source>
</evidence>
<reference evidence="13 14" key="1">
    <citation type="journal article" date="2016" name="Nat. Commun.">
        <title>Thousands of microbial genomes shed light on interconnected biogeochemical processes in an aquifer system.</title>
        <authorList>
            <person name="Anantharaman K."/>
            <person name="Brown C.T."/>
            <person name="Hug L.A."/>
            <person name="Sharon I."/>
            <person name="Castelle C.J."/>
            <person name="Probst A.J."/>
            <person name="Thomas B.C."/>
            <person name="Singh A."/>
            <person name="Wilkins M.J."/>
            <person name="Karaoz U."/>
            <person name="Brodie E.L."/>
            <person name="Williams K.H."/>
            <person name="Hubbard S.S."/>
            <person name="Banfield J.F."/>
        </authorList>
    </citation>
    <scope>NUCLEOTIDE SEQUENCE [LARGE SCALE GENOMIC DNA]</scope>
</reference>
<keyword evidence="4" id="KW-0548">Nucleotidyltransferase</keyword>
<dbReference type="Pfam" id="PF12627">
    <property type="entry name" value="PolyA_pol_RNAbd"/>
    <property type="match status" value="1"/>
</dbReference>
<dbReference type="Proteomes" id="UP000177141">
    <property type="component" value="Unassembled WGS sequence"/>
</dbReference>
<evidence type="ECO:0000256" key="1">
    <source>
        <dbReference type="ARBA" id="ARBA00001946"/>
    </source>
</evidence>
<dbReference type="AlphaFoldDB" id="A0A1F7ISR0"/>
<keyword evidence="7" id="KW-0460">Magnesium</keyword>
<dbReference type="InterPro" id="IPR050264">
    <property type="entry name" value="Bact_CCA-adding_enz_type3_sf"/>
</dbReference>
<evidence type="ECO:0000256" key="9">
    <source>
        <dbReference type="RuleBase" id="RU003953"/>
    </source>
</evidence>
<dbReference type="Gene3D" id="1.10.246.80">
    <property type="match status" value="1"/>
</dbReference>
<gene>
    <name evidence="13" type="ORF">A3A93_03455</name>
</gene>
<dbReference type="GO" id="GO:0008033">
    <property type="term" value="P:tRNA processing"/>
    <property type="evidence" value="ECO:0007669"/>
    <property type="project" value="UniProtKB-KW"/>
</dbReference>
<comment type="caution">
    <text evidence="13">The sequence shown here is derived from an EMBL/GenBank/DDBJ whole genome shotgun (WGS) entry which is preliminary data.</text>
</comment>
<dbReference type="PANTHER" id="PTHR46173">
    <property type="entry name" value="CCA TRNA NUCLEOTIDYLTRANSFERASE 1, MITOCHONDRIAL"/>
    <property type="match status" value="1"/>
</dbReference>
<dbReference type="GO" id="GO:0046872">
    <property type="term" value="F:metal ion binding"/>
    <property type="evidence" value="ECO:0007669"/>
    <property type="project" value="UniProtKB-KW"/>
</dbReference>
<dbReference type="Gene3D" id="3.30.460.10">
    <property type="entry name" value="Beta Polymerase, domain 2"/>
    <property type="match status" value="1"/>
</dbReference>
<dbReference type="GO" id="GO:0000049">
    <property type="term" value="F:tRNA binding"/>
    <property type="evidence" value="ECO:0007669"/>
    <property type="project" value="TreeGrafter"/>
</dbReference>
<dbReference type="SUPFAM" id="SSF81891">
    <property type="entry name" value="Poly A polymerase C-terminal region-like"/>
    <property type="match status" value="1"/>
</dbReference>
<evidence type="ECO:0000256" key="2">
    <source>
        <dbReference type="ARBA" id="ARBA00022679"/>
    </source>
</evidence>
<dbReference type="InterPro" id="IPR043519">
    <property type="entry name" value="NT_sf"/>
</dbReference>
<evidence type="ECO:0000313" key="14">
    <source>
        <dbReference type="Proteomes" id="UP000177141"/>
    </source>
</evidence>
<evidence type="ECO:0000259" key="12">
    <source>
        <dbReference type="Pfam" id="PF13735"/>
    </source>
</evidence>
<keyword evidence="5" id="KW-0479">Metal-binding</keyword>